<name>F8E1B3_CORRG</name>
<keyword evidence="3" id="KW-1185">Reference proteome</keyword>
<dbReference type="STRING" id="662755.CRES_0921"/>
<evidence type="ECO:0000259" key="1">
    <source>
        <dbReference type="Pfam" id="PF13810"/>
    </source>
</evidence>
<evidence type="ECO:0000313" key="3">
    <source>
        <dbReference type="Proteomes" id="UP000000492"/>
    </source>
</evidence>
<dbReference type="HOGENOM" id="CLU_027566_0_0_11"/>
<dbReference type="eggNOG" id="COG4409">
    <property type="taxonomic scope" value="Bacteria"/>
</dbReference>
<organism evidence="2 3">
    <name type="scientific">Corynebacterium resistens (strain DSM 45100 / JCM 12819 / GTC 2026 / SICGH 158)</name>
    <dbReference type="NCBI Taxonomy" id="662755"/>
    <lineage>
        <taxon>Bacteria</taxon>
        <taxon>Bacillati</taxon>
        <taxon>Actinomycetota</taxon>
        <taxon>Actinomycetes</taxon>
        <taxon>Mycobacteriales</taxon>
        <taxon>Corynebacteriaceae</taxon>
        <taxon>Corynebacterium</taxon>
    </lineage>
</organism>
<feature type="domain" description="DUF4185" evidence="1">
    <location>
        <begin position="109"/>
        <end position="426"/>
    </location>
</feature>
<proteinExistence type="predicted"/>
<dbReference type="Proteomes" id="UP000000492">
    <property type="component" value="Chromosome"/>
</dbReference>
<dbReference type="Pfam" id="PF13810">
    <property type="entry name" value="DUF4185"/>
    <property type="match status" value="1"/>
</dbReference>
<dbReference type="EMBL" id="CP002857">
    <property type="protein sequence ID" value="AEI09277.1"/>
    <property type="molecule type" value="Genomic_DNA"/>
</dbReference>
<evidence type="ECO:0000313" key="2">
    <source>
        <dbReference type="EMBL" id="AEI09277.1"/>
    </source>
</evidence>
<dbReference type="InterPro" id="IPR025442">
    <property type="entry name" value="DUF4185"/>
</dbReference>
<dbReference type="KEGG" id="crd:CRES_0921"/>
<dbReference type="AlphaFoldDB" id="F8E1B3"/>
<gene>
    <name evidence="2" type="ordered locus">CRES_0921</name>
</gene>
<sequence>MHMTFSDVSSVDSTNRVTRRFRPTLAALSVGAAAASLLFGSVVTAGTASAGPCSKYTPGSADSLAALSGPSALGSASNPSWLKGIPEGLPTLNGNTKAMHILSGPNGPDQLSKFGLASTDLGFMWDAGDGRTLAAFGDSFSCRAGGDGWHSNAIFESDDQDPSNGIHLTRPVNADHSSEFLPRSLKVDGVEMTVIPTSGIEVDGTQYLDFMSVKKWTTPGQWITNYAATAKSTDGGKTWSVMDGSKRTNTNPAKDGRLPNLPAHVPGAQNFQMTAFAKPPAGSSDSYVYVYGTPNGRSGQARLARFPKHSFALFPGATSRSDAEFYNGHGWTRSMADAAPVIDGSVSELSVIYHPKQKAWLATYEAPQGVVVRKAQSPEGPWSAPKILVSRAELGDLYGAFMFPHQVDSNLYWVATTWRDYNPVVYKTDLSKVF</sequence>
<protein>
    <submittedName>
        <fullName evidence="2">Secreted protein</fullName>
    </submittedName>
</protein>
<accession>F8E1B3</accession>
<reference evidence="2 3" key="1">
    <citation type="journal article" date="2012" name="BMC Genomics">
        <title>Complete genome sequence, lifestyle, and multi-drug resistance of the human pathogen Corynebacterium resistens DSM 45100 isolated from blood samples of a leukemia patient.</title>
        <authorList>
            <person name="Schroder J."/>
            <person name="Maus I."/>
            <person name="Meyer K."/>
            <person name="Wordemann S."/>
            <person name="Blom J."/>
            <person name="Jaenicke S."/>
            <person name="Schneider J."/>
            <person name="Trost E."/>
            <person name="Tauch A."/>
        </authorList>
    </citation>
    <scope>NUCLEOTIDE SEQUENCE [LARGE SCALE GENOMIC DNA]</scope>
    <source>
        <strain evidence="3">DSM 45100 / JCM 12819 / CCUG 50093 / GTC 2026 / SICGH 158</strain>
    </source>
</reference>